<dbReference type="OrthoDB" id="504812at2759"/>
<sequence>MARPPPRNFSPESILTCAKNNDAAGIRVLVEAGVPPQFCNQIGQTALHVAALWGSVEAAKELLDQGADVNCENARGSTPLHFAAAAKSRTREICELLLDAGADTGFSDLQGRMPYEMAESDEIRALLDGPDPRIFSCAAAGDVAGLRQLFEEEPDHDTDVFNGEGVAPLHLAARGGHMGAVAFLLQRKSFVDMQDFDGNSALHHAVREGHQGVVQLLLRNKANPNVRNFSKSEYASGNWLSGGKQLQPLHQTPVHVAAEAGDTEMAQLLLKAGAEPSAVDFDGKTALHHALEMQDDDMAELLIDSGADINLGSKDFASPLHQAAGSGMLQVLRLLLRKGADANAADEAGWTPLMLAVRSSKLPAVEALLEAGADAAAQNKQGATAIHLAAVNGKPPICSCLAQRAPAALAVRNAEGKTAAEVAKTPEVAALLAPPV</sequence>
<keyword evidence="5" id="KW-1185">Reference proteome</keyword>
<dbReference type="GO" id="GO:0004190">
    <property type="term" value="F:aspartic-type endopeptidase activity"/>
    <property type="evidence" value="ECO:0007669"/>
    <property type="project" value="InterPro"/>
</dbReference>
<evidence type="ECO:0000313" key="5">
    <source>
        <dbReference type="Proteomes" id="UP000239899"/>
    </source>
</evidence>
<evidence type="ECO:0000256" key="1">
    <source>
        <dbReference type="ARBA" id="ARBA00022737"/>
    </source>
</evidence>
<dbReference type="AlphaFoldDB" id="A0A2P6TXU8"/>
<dbReference type="PROSITE" id="PS50297">
    <property type="entry name" value="ANK_REP_REGION"/>
    <property type="match status" value="8"/>
</dbReference>
<name>A0A2P6TXU8_CHLSO</name>
<feature type="repeat" description="ANK" evidence="3">
    <location>
        <begin position="197"/>
        <end position="229"/>
    </location>
</feature>
<keyword evidence="1" id="KW-0677">Repeat</keyword>
<accession>A0A2P6TXU8</accession>
<evidence type="ECO:0000313" key="4">
    <source>
        <dbReference type="EMBL" id="PRW58881.1"/>
    </source>
</evidence>
<reference evidence="4 5" key="1">
    <citation type="journal article" date="2018" name="Plant J.">
        <title>Genome sequences of Chlorella sorokiniana UTEX 1602 and Micractinium conductrix SAG 241.80: implications to maltose excretion by a green alga.</title>
        <authorList>
            <person name="Arriola M.B."/>
            <person name="Velmurugan N."/>
            <person name="Zhang Y."/>
            <person name="Plunkett M.H."/>
            <person name="Hondzo H."/>
            <person name="Barney B.M."/>
        </authorList>
    </citation>
    <scope>NUCLEOTIDE SEQUENCE [LARGE SCALE GENOMIC DNA]</scope>
    <source>
        <strain evidence="5">UTEX 1602</strain>
    </source>
</reference>
<evidence type="ECO:0000256" key="3">
    <source>
        <dbReference type="PROSITE-ProRule" id="PRU00023"/>
    </source>
</evidence>
<dbReference type="Proteomes" id="UP000239899">
    <property type="component" value="Unassembled WGS sequence"/>
</dbReference>
<proteinExistence type="predicted"/>
<dbReference type="PROSITE" id="PS00141">
    <property type="entry name" value="ASP_PROTEASE"/>
    <property type="match status" value="1"/>
</dbReference>
<dbReference type="GO" id="GO:0006508">
    <property type="term" value="P:proteolysis"/>
    <property type="evidence" value="ECO:0007669"/>
    <property type="project" value="InterPro"/>
</dbReference>
<feature type="repeat" description="ANK" evidence="3">
    <location>
        <begin position="42"/>
        <end position="74"/>
    </location>
</feature>
<dbReference type="InterPro" id="IPR002110">
    <property type="entry name" value="Ankyrin_rpt"/>
</dbReference>
<feature type="repeat" description="ANK" evidence="3">
    <location>
        <begin position="315"/>
        <end position="347"/>
    </location>
</feature>
<dbReference type="SUPFAM" id="SSF48403">
    <property type="entry name" value="Ankyrin repeat"/>
    <property type="match status" value="2"/>
</dbReference>
<gene>
    <name evidence="4" type="ORF">C2E21_2388</name>
</gene>
<keyword evidence="2 3" id="KW-0040">ANK repeat</keyword>
<feature type="repeat" description="ANK" evidence="3">
    <location>
        <begin position="164"/>
        <end position="196"/>
    </location>
</feature>
<dbReference type="Gene3D" id="1.25.40.20">
    <property type="entry name" value="Ankyrin repeat-containing domain"/>
    <property type="match status" value="4"/>
</dbReference>
<organism evidence="4 5">
    <name type="scientific">Chlorella sorokiniana</name>
    <name type="common">Freshwater green alga</name>
    <dbReference type="NCBI Taxonomy" id="3076"/>
    <lineage>
        <taxon>Eukaryota</taxon>
        <taxon>Viridiplantae</taxon>
        <taxon>Chlorophyta</taxon>
        <taxon>core chlorophytes</taxon>
        <taxon>Trebouxiophyceae</taxon>
        <taxon>Chlorellales</taxon>
        <taxon>Chlorellaceae</taxon>
        <taxon>Chlorella clade</taxon>
        <taxon>Chlorella</taxon>
    </lineage>
</organism>
<dbReference type="EMBL" id="LHPG02000004">
    <property type="protein sequence ID" value="PRW58881.1"/>
    <property type="molecule type" value="Genomic_DNA"/>
</dbReference>
<feature type="repeat" description="ANK" evidence="3">
    <location>
        <begin position="282"/>
        <end position="314"/>
    </location>
</feature>
<dbReference type="STRING" id="3076.A0A2P6TXU8"/>
<feature type="repeat" description="ANK" evidence="3">
    <location>
        <begin position="348"/>
        <end position="380"/>
    </location>
</feature>
<feature type="repeat" description="ANK" evidence="3">
    <location>
        <begin position="249"/>
        <end position="281"/>
    </location>
</feature>
<dbReference type="InterPro" id="IPR001969">
    <property type="entry name" value="Aspartic_peptidase_AS"/>
</dbReference>
<protein>
    <submittedName>
        <fullName evidence="4">Ankyrin repeat</fullName>
    </submittedName>
</protein>
<dbReference type="Pfam" id="PF12796">
    <property type="entry name" value="Ank_2"/>
    <property type="match status" value="4"/>
</dbReference>
<dbReference type="PROSITE" id="PS50088">
    <property type="entry name" value="ANK_REPEAT"/>
    <property type="match status" value="8"/>
</dbReference>
<dbReference type="InterPro" id="IPR036770">
    <property type="entry name" value="Ankyrin_rpt-contain_sf"/>
</dbReference>
<dbReference type="PRINTS" id="PR01415">
    <property type="entry name" value="ANKYRIN"/>
</dbReference>
<comment type="caution">
    <text evidence="4">The sequence shown here is derived from an EMBL/GenBank/DDBJ whole genome shotgun (WGS) entry which is preliminary data.</text>
</comment>
<dbReference type="PANTHER" id="PTHR24171">
    <property type="entry name" value="ANKYRIN REPEAT DOMAIN-CONTAINING PROTEIN 39-RELATED"/>
    <property type="match status" value="1"/>
</dbReference>
<evidence type="ECO:0000256" key="2">
    <source>
        <dbReference type="ARBA" id="ARBA00023043"/>
    </source>
</evidence>
<dbReference type="SMART" id="SM00248">
    <property type="entry name" value="ANK"/>
    <property type="match status" value="9"/>
</dbReference>
<feature type="repeat" description="ANK" evidence="3">
    <location>
        <begin position="75"/>
        <end position="109"/>
    </location>
</feature>